<reference evidence="1 2" key="1">
    <citation type="submission" date="2024-03" db="EMBL/GenBank/DDBJ databases">
        <title>Two novel species of the genus Flavobacterium exhibiting potentially degradation of complex polysaccharides.</title>
        <authorList>
            <person name="Lian X."/>
        </authorList>
    </citation>
    <scope>NUCLEOTIDE SEQUENCE [LARGE SCALE GENOMIC DNA]</scope>
    <source>
        <strain evidence="2">j3</strain>
    </source>
</reference>
<dbReference type="InterPro" id="IPR032710">
    <property type="entry name" value="NTF2-like_dom_sf"/>
</dbReference>
<evidence type="ECO:0000313" key="2">
    <source>
        <dbReference type="Proteomes" id="UP001460072"/>
    </source>
</evidence>
<dbReference type="RefSeq" id="WP_342695353.1">
    <property type="nucleotide sequence ID" value="NZ_JBCGDO010000005.1"/>
</dbReference>
<name>A0ABU9N335_9FLAO</name>
<sequence>MSYTIQVDGEMAHAWTPYEFYVNGKFSHKGVNAFTLFKDGSLEASGWKIIHIVDTRHY</sequence>
<organism evidence="1 2">
    <name type="scientific">Flavobacterium aureirubrum</name>
    <dbReference type="NCBI Taxonomy" id="3133147"/>
    <lineage>
        <taxon>Bacteria</taxon>
        <taxon>Pseudomonadati</taxon>
        <taxon>Bacteroidota</taxon>
        <taxon>Flavobacteriia</taxon>
        <taxon>Flavobacteriales</taxon>
        <taxon>Flavobacteriaceae</taxon>
        <taxon>Flavobacterium</taxon>
    </lineage>
</organism>
<protein>
    <recommendedName>
        <fullName evidence="3">3-keto-disaccharide hydrolase domain-containing protein</fullName>
    </recommendedName>
</protein>
<dbReference type="SUPFAM" id="SSF54427">
    <property type="entry name" value="NTF2-like"/>
    <property type="match status" value="1"/>
</dbReference>
<evidence type="ECO:0000313" key="1">
    <source>
        <dbReference type="EMBL" id="MEM0542129.1"/>
    </source>
</evidence>
<gene>
    <name evidence="1" type="ORF">WFZ85_05850</name>
</gene>
<accession>A0ABU9N335</accession>
<dbReference type="EMBL" id="JBCGDO010000005">
    <property type="protein sequence ID" value="MEM0542129.1"/>
    <property type="molecule type" value="Genomic_DNA"/>
</dbReference>
<dbReference type="Gene3D" id="3.10.450.50">
    <property type="match status" value="1"/>
</dbReference>
<evidence type="ECO:0008006" key="3">
    <source>
        <dbReference type="Google" id="ProtNLM"/>
    </source>
</evidence>
<proteinExistence type="predicted"/>
<comment type="caution">
    <text evidence="1">The sequence shown here is derived from an EMBL/GenBank/DDBJ whole genome shotgun (WGS) entry which is preliminary data.</text>
</comment>
<dbReference type="Proteomes" id="UP001460072">
    <property type="component" value="Unassembled WGS sequence"/>
</dbReference>
<keyword evidence="2" id="KW-1185">Reference proteome</keyword>